<protein>
    <submittedName>
        <fullName evidence="1">Uncharacterized protein</fullName>
    </submittedName>
</protein>
<reference evidence="1 2" key="1">
    <citation type="submission" date="2019-02" db="EMBL/GenBank/DDBJ databases">
        <authorList>
            <person name="Lehtovirta-Morley E L."/>
        </authorList>
    </citation>
    <scope>NUCLEOTIDE SEQUENCE [LARGE SCALE GENOMIC DNA]</scope>
    <source>
        <strain evidence="1">NFRAN1</strain>
    </source>
</reference>
<evidence type="ECO:0000313" key="1">
    <source>
        <dbReference type="EMBL" id="VFJ13994.1"/>
    </source>
</evidence>
<dbReference type="KEGG" id="nfn:NFRAN_1672"/>
<dbReference type="Proteomes" id="UP000294299">
    <property type="component" value="Chromosome NFRAN"/>
</dbReference>
<organism evidence="1 2">
    <name type="scientific">Candidatus Nitrosocosmicus franklandianus</name>
    <dbReference type="NCBI Taxonomy" id="1798806"/>
    <lineage>
        <taxon>Archaea</taxon>
        <taxon>Nitrososphaerota</taxon>
        <taxon>Nitrososphaeria</taxon>
        <taxon>Nitrososphaerales</taxon>
        <taxon>Nitrososphaeraceae</taxon>
        <taxon>Candidatus Nitrosocosmicus</taxon>
    </lineage>
</organism>
<accession>A0A484IB47</accession>
<evidence type="ECO:0000313" key="2">
    <source>
        <dbReference type="Proteomes" id="UP000294299"/>
    </source>
</evidence>
<dbReference type="AlphaFoldDB" id="A0A484IB47"/>
<sequence>MDNRFEIETSSTKLNSRKRFINISNIKNDLDATCILNS</sequence>
<proteinExistence type="predicted"/>
<keyword evidence="2" id="KW-1185">Reference proteome</keyword>
<gene>
    <name evidence="1" type="ORF">NFRAN_1672</name>
</gene>
<name>A0A484IB47_9ARCH</name>
<dbReference type="EMBL" id="LR216287">
    <property type="protein sequence ID" value="VFJ13994.1"/>
    <property type="molecule type" value="Genomic_DNA"/>
</dbReference>